<name>A0A8S3R739_MYTED</name>
<dbReference type="PANTHER" id="PTHR26392">
    <property type="entry name" value="MITOGEN-ACTIVATED PROTEIN KINASE KINASE KINASE 7-RELATED"/>
    <property type="match status" value="1"/>
</dbReference>
<dbReference type="AlphaFoldDB" id="A0A8S3R739"/>
<organism evidence="2 3">
    <name type="scientific">Mytilus edulis</name>
    <name type="common">Blue mussel</name>
    <dbReference type="NCBI Taxonomy" id="6550"/>
    <lineage>
        <taxon>Eukaryota</taxon>
        <taxon>Metazoa</taxon>
        <taxon>Spiralia</taxon>
        <taxon>Lophotrochozoa</taxon>
        <taxon>Mollusca</taxon>
        <taxon>Bivalvia</taxon>
        <taxon>Autobranchia</taxon>
        <taxon>Pteriomorphia</taxon>
        <taxon>Mytilida</taxon>
        <taxon>Mytiloidea</taxon>
        <taxon>Mytilidae</taxon>
        <taxon>Mytilinae</taxon>
        <taxon>Mytilus</taxon>
    </lineage>
</organism>
<dbReference type="EMBL" id="CAJPWZ010001007">
    <property type="protein sequence ID" value="CAG2205019.1"/>
    <property type="molecule type" value="Genomic_DNA"/>
</dbReference>
<accession>A0A8S3R739</accession>
<dbReference type="SUPFAM" id="SSF52540">
    <property type="entry name" value="P-loop containing nucleoside triphosphate hydrolases"/>
    <property type="match status" value="1"/>
</dbReference>
<dbReference type="PANTHER" id="PTHR26392:SF92">
    <property type="entry name" value="PROTEIN KINASE DOMAIN-CONTAINING PROTEIN"/>
    <property type="match status" value="1"/>
</dbReference>
<evidence type="ECO:0000313" key="2">
    <source>
        <dbReference type="EMBL" id="CAG2205019.1"/>
    </source>
</evidence>
<dbReference type="InterPro" id="IPR027417">
    <property type="entry name" value="P-loop_NTPase"/>
</dbReference>
<proteinExistence type="predicted"/>
<keyword evidence="1" id="KW-0175">Coiled coil</keyword>
<comment type="caution">
    <text evidence="2">The sequence shown here is derived from an EMBL/GenBank/DDBJ whole genome shotgun (WGS) entry which is preliminary data.</text>
</comment>
<protein>
    <submittedName>
        <fullName evidence="2">Uncharacterized protein</fullName>
    </submittedName>
</protein>
<dbReference type="OrthoDB" id="8927528at2759"/>
<sequence>MRQTCVDLGGQKYEEKIDTLITLAFNFDLEQQLHEEIVKLKENDIQNIKITRSWKCFTCINNQGENLPPKSTTEDRLRHHTSEDICIHSVADGSTIICLEIFPSGLQSFGFFLGVIDKLLQTIFASGKGSETKCDMQIRIYIEMLKISEGLTAVKYWIEEKRDEIDSRFETNFILEATKIVLEENTFYFDGNKYRQIKGDILAGTSTLLNQLVRKKLFARNSIVCTKAITIIRIQDSEKMEIKCYSKDDTLIKGKGNVFIVKTPGFGYEKSDNILLDCLPHAVSLVVVVNMINFNEGKLSRILQKIMNNREKMPFFDPSEIMILTNKWDLVHYDDVHSDSDKEYQQAWNFIQRGLTNRTGWLNVENVFRVSLKQVEQNVDSFYTEEYKRFETVLKEKIDKNENKRVEFYYRFLKDFIRNAEKGSLARLNLLDRSEEEQQRIIIESNAKIRDLEFKCKQSRIELESYKTEIISTLAEKLHAYVHSSQGRKQILNPPGTTRIFEVTNTSLTEEILARVKNGIQQWCYGQEVKSVFVDADAKIRSLGKDVESKLKEIEIEMTGINTTSDNSTIQASLIELGLGLPFLPSSIVFTFVFPLDFSPIFKAWCLIIGVVGRRQTHHDIYDECLTKISMSKLKASFEKSFGVEYGKIIVRIFDEWLPKVIESLRKTNTKLLEEHKSIKQNRDSLMRLKDNIQEIQVTTENFERNC</sequence>
<dbReference type="Gene3D" id="3.40.50.300">
    <property type="entry name" value="P-loop containing nucleotide triphosphate hydrolases"/>
    <property type="match status" value="1"/>
</dbReference>
<dbReference type="Proteomes" id="UP000683360">
    <property type="component" value="Unassembled WGS sequence"/>
</dbReference>
<keyword evidence="3" id="KW-1185">Reference proteome</keyword>
<gene>
    <name evidence="2" type="ORF">MEDL_19441</name>
</gene>
<evidence type="ECO:0000313" key="3">
    <source>
        <dbReference type="Proteomes" id="UP000683360"/>
    </source>
</evidence>
<evidence type="ECO:0000256" key="1">
    <source>
        <dbReference type="SAM" id="Coils"/>
    </source>
</evidence>
<feature type="coiled-coil region" evidence="1">
    <location>
        <begin position="662"/>
        <end position="706"/>
    </location>
</feature>
<reference evidence="2" key="1">
    <citation type="submission" date="2021-03" db="EMBL/GenBank/DDBJ databases">
        <authorList>
            <person name="Bekaert M."/>
        </authorList>
    </citation>
    <scope>NUCLEOTIDE SEQUENCE</scope>
</reference>